<dbReference type="EMBL" id="EF083977">
    <property type="protein sequence ID" value="ABK23309.1"/>
    <property type="molecule type" value="mRNA"/>
</dbReference>
<dbReference type="EMBL" id="EF085592">
    <property type="protein sequence ID" value="ABK24895.1"/>
    <property type="molecule type" value="mRNA"/>
</dbReference>
<dbReference type="AlphaFoldDB" id="A9NRP8"/>
<feature type="compositionally biased region" description="Polar residues" evidence="1">
    <location>
        <begin position="1"/>
        <end position="13"/>
    </location>
</feature>
<evidence type="ECO:0008006" key="3">
    <source>
        <dbReference type="Google" id="ProtNLM"/>
    </source>
</evidence>
<evidence type="ECO:0000313" key="2">
    <source>
        <dbReference type="EMBL" id="ABK23309.1"/>
    </source>
</evidence>
<accession>A9NRP8</accession>
<protein>
    <recommendedName>
        <fullName evidence="3">Serine-rich protein-like protein</fullName>
    </recommendedName>
</protein>
<sequence length="112" mass="11705">MSSSYARQCSSGHEQALHPPPLTAQKDLNSLPSMKRSPSTDSIGGGARTCVCSPTTHAGSFRCRLHRNSESFSTAHGHPPPLPPPQDPSHSLPPSAAPPSMAATASRIVEAQ</sequence>
<feature type="compositionally biased region" description="Low complexity" evidence="1">
    <location>
        <begin position="88"/>
        <end position="106"/>
    </location>
</feature>
<organism evidence="2">
    <name type="scientific">Picea sitchensis</name>
    <name type="common">Sitka spruce</name>
    <name type="synonym">Pinus sitchensis</name>
    <dbReference type="NCBI Taxonomy" id="3332"/>
    <lineage>
        <taxon>Eukaryota</taxon>
        <taxon>Viridiplantae</taxon>
        <taxon>Streptophyta</taxon>
        <taxon>Embryophyta</taxon>
        <taxon>Tracheophyta</taxon>
        <taxon>Spermatophyta</taxon>
        <taxon>Pinopsida</taxon>
        <taxon>Pinidae</taxon>
        <taxon>Conifers I</taxon>
        <taxon>Pinales</taxon>
        <taxon>Pinaceae</taxon>
        <taxon>Picea</taxon>
    </lineage>
</organism>
<reference evidence="2" key="1">
    <citation type="journal article" date="2008" name="BMC Genomics">
        <title>A conifer genomics resource of 200,000 spruce (Picea spp.) ESTs and 6,464 high-quality, sequence-finished full-length cDNAs for Sitka spruce (Picea sitchensis).</title>
        <authorList>
            <person name="Ralph S.G."/>
            <person name="Chun H.J."/>
            <person name="Kolosova N."/>
            <person name="Cooper D."/>
            <person name="Oddy C."/>
            <person name="Ritland C.E."/>
            <person name="Kirkpatrick R."/>
            <person name="Moore R."/>
            <person name="Barber S."/>
            <person name="Holt R.A."/>
            <person name="Jones S.J."/>
            <person name="Marra M.A."/>
            <person name="Douglas C.J."/>
            <person name="Ritland K."/>
            <person name="Bohlmann J."/>
        </authorList>
    </citation>
    <scope>NUCLEOTIDE SEQUENCE</scope>
    <source>
        <tissue evidence="2">Bark</tissue>
    </source>
</reference>
<dbReference type="PANTHER" id="PTHR33132:SF135">
    <property type="entry name" value="OS02G0799700 PROTEIN"/>
    <property type="match status" value="1"/>
</dbReference>
<feature type="region of interest" description="Disordered" evidence="1">
    <location>
        <begin position="1"/>
        <end position="50"/>
    </location>
</feature>
<evidence type="ECO:0000256" key="1">
    <source>
        <dbReference type="SAM" id="MobiDB-lite"/>
    </source>
</evidence>
<feature type="compositionally biased region" description="Pro residues" evidence="1">
    <location>
        <begin position="78"/>
        <end position="87"/>
    </location>
</feature>
<proteinExistence type="evidence at transcript level"/>
<feature type="region of interest" description="Disordered" evidence="1">
    <location>
        <begin position="70"/>
        <end position="112"/>
    </location>
</feature>
<feature type="compositionally biased region" description="Polar residues" evidence="1">
    <location>
        <begin position="26"/>
        <end position="42"/>
    </location>
</feature>
<name>A9NRP8_PICSI</name>
<dbReference type="PANTHER" id="PTHR33132">
    <property type="entry name" value="OSJNBB0118P14.9 PROTEIN"/>
    <property type="match status" value="1"/>
</dbReference>